<protein>
    <submittedName>
        <fullName evidence="1">Uncharacterized protein</fullName>
    </submittedName>
</protein>
<dbReference type="Proteomes" id="UP000002675">
    <property type="component" value="Chromosome II"/>
</dbReference>
<accession>Q7MEG8</accession>
<dbReference type="HOGENOM" id="CLU_3278681_0_0_6"/>
<reference evidence="1 2" key="1">
    <citation type="journal article" date="2003" name="Genome Res.">
        <title>Comparative genome analysis of Vibrio vulnificus, a marine pathogen.</title>
        <authorList>
            <person name="Chen C.Y."/>
            <person name="Wu K.M."/>
            <person name="Chang Y.C."/>
            <person name="Chang C.H."/>
            <person name="Tsai H.C."/>
            <person name="Liao T.L."/>
            <person name="Liu Y.M."/>
            <person name="Chen H.J."/>
            <person name="Shen A.B."/>
            <person name="Li J.C."/>
            <person name="Su T.L."/>
            <person name="Shao C.P."/>
            <person name="Lee C.T."/>
            <person name="Hor L.I."/>
            <person name="Tsai S.F."/>
        </authorList>
    </citation>
    <scope>NUCLEOTIDE SEQUENCE [LARGE SCALE GENOMIC DNA]</scope>
    <source>
        <strain evidence="1 2">YJ016</strain>
    </source>
</reference>
<name>Q7MEG8_VIBVY</name>
<proteinExistence type="predicted"/>
<dbReference type="AlphaFoldDB" id="Q7MEG8"/>
<dbReference type="KEGG" id="vvy:VVA0702"/>
<evidence type="ECO:0000313" key="1">
    <source>
        <dbReference type="EMBL" id="BAC96728.1"/>
    </source>
</evidence>
<sequence>MALNQQSLNPTYQWHNFIDKKWGSVTAPNRFSALFLLSCSV</sequence>
<gene>
    <name evidence="1" type="ordered locus">VVA0702</name>
</gene>
<organism evidence="1 2">
    <name type="scientific">Vibrio vulnificus (strain YJ016)</name>
    <dbReference type="NCBI Taxonomy" id="196600"/>
    <lineage>
        <taxon>Bacteria</taxon>
        <taxon>Pseudomonadati</taxon>
        <taxon>Pseudomonadota</taxon>
        <taxon>Gammaproteobacteria</taxon>
        <taxon>Vibrionales</taxon>
        <taxon>Vibrionaceae</taxon>
        <taxon>Vibrio</taxon>
    </lineage>
</organism>
<dbReference type="EMBL" id="BA000038">
    <property type="protein sequence ID" value="BAC96728.1"/>
    <property type="molecule type" value="Genomic_DNA"/>
</dbReference>
<evidence type="ECO:0000313" key="2">
    <source>
        <dbReference type="Proteomes" id="UP000002675"/>
    </source>
</evidence>